<keyword evidence="2" id="KW-0805">Transcription regulation</keyword>
<comment type="caution">
    <text evidence="7">The sequence shown here is derived from an EMBL/GenBank/DDBJ whole genome shotgun (WGS) entry which is preliminary data.</text>
</comment>
<evidence type="ECO:0000259" key="5">
    <source>
        <dbReference type="Pfam" id="PF04542"/>
    </source>
</evidence>
<dbReference type="EMBL" id="JBHSDU010000015">
    <property type="protein sequence ID" value="MFC4313917.1"/>
    <property type="molecule type" value="Genomic_DNA"/>
</dbReference>
<name>A0ABV8T3X6_9GAMM</name>
<keyword evidence="3" id="KW-0731">Sigma factor</keyword>
<reference evidence="8" key="1">
    <citation type="journal article" date="2019" name="Int. J. Syst. Evol. Microbiol.">
        <title>The Global Catalogue of Microorganisms (GCM) 10K type strain sequencing project: providing services to taxonomists for standard genome sequencing and annotation.</title>
        <authorList>
            <consortium name="The Broad Institute Genomics Platform"/>
            <consortium name="The Broad Institute Genome Sequencing Center for Infectious Disease"/>
            <person name="Wu L."/>
            <person name="Ma J."/>
        </authorList>
    </citation>
    <scope>NUCLEOTIDE SEQUENCE [LARGE SCALE GENOMIC DNA]</scope>
    <source>
        <strain evidence="8">CGMCC 1.10759</strain>
    </source>
</reference>
<dbReference type="NCBIfam" id="TIGR02937">
    <property type="entry name" value="sigma70-ECF"/>
    <property type="match status" value="1"/>
</dbReference>
<dbReference type="SUPFAM" id="SSF88659">
    <property type="entry name" value="Sigma3 and sigma4 domains of RNA polymerase sigma factors"/>
    <property type="match status" value="1"/>
</dbReference>
<dbReference type="Gene3D" id="1.10.1740.10">
    <property type="match status" value="1"/>
</dbReference>
<dbReference type="PANTHER" id="PTHR43133:SF63">
    <property type="entry name" value="RNA POLYMERASE SIGMA FACTOR FECI-RELATED"/>
    <property type="match status" value="1"/>
</dbReference>
<dbReference type="Pfam" id="PF04542">
    <property type="entry name" value="Sigma70_r2"/>
    <property type="match status" value="1"/>
</dbReference>
<dbReference type="InterPro" id="IPR007627">
    <property type="entry name" value="RNA_pol_sigma70_r2"/>
</dbReference>
<organism evidence="7 8">
    <name type="scientific">Steroidobacter flavus</name>
    <dbReference type="NCBI Taxonomy" id="1842136"/>
    <lineage>
        <taxon>Bacteria</taxon>
        <taxon>Pseudomonadati</taxon>
        <taxon>Pseudomonadota</taxon>
        <taxon>Gammaproteobacteria</taxon>
        <taxon>Steroidobacterales</taxon>
        <taxon>Steroidobacteraceae</taxon>
        <taxon>Steroidobacter</taxon>
    </lineage>
</organism>
<dbReference type="Pfam" id="PF08281">
    <property type="entry name" value="Sigma70_r4_2"/>
    <property type="match status" value="1"/>
</dbReference>
<dbReference type="InterPro" id="IPR036388">
    <property type="entry name" value="WH-like_DNA-bd_sf"/>
</dbReference>
<dbReference type="InterPro" id="IPR013325">
    <property type="entry name" value="RNA_pol_sigma_r2"/>
</dbReference>
<keyword evidence="8" id="KW-1185">Reference proteome</keyword>
<dbReference type="PANTHER" id="PTHR43133">
    <property type="entry name" value="RNA POLYMERASE ECF-TYPE SIGMA FACTO"/>
    <property type="match status" value="1"/>
</dbReference>
<proteinExistence type="inferred from homology"/>
<feature type="domain" description="RNA polymerase sigma-70 region 2" evidence="5">
    <location>
        <begin position="22"/>
        <end position="87"/>
    </location>
</feature>
<sequence>MTSTVETPSSSDDARVQTVQHLIQLHHRALHAFLMTRVRDSQEAKEVAQEAYVQLLQLDRPDAIGFLRAYLFKTAANIAINRAKQRRVRGALDRLDDPAPPVDWLSPDRHVLGRQQLWLLRRALVELPPNCRRAFILYRFKEWSQEQIANELGVNERMVRNYLARAGLYCKLRVRGCTPAEAKAQLKEQKVNDV</sequence>
<dbReference type="CDD" id="cd06171">
    <property type="entry name" value="Sigma70_r4"/>
    <property type="match status" value="1"/>
</dbReference>
<dbReference type="Proteomes" id="UP001595904">
    <property type="component" value="Unassembled WGS sequence"/>
</dbReference>
<dbReference type="SUPFAM" id="SSF88946">
    <property type="entry name" value="Sigma2 domain of RNA polymerase sigma factors"/>
    <property type="match status" value="1"/>
</dbReference>
<evidence type="ECO:0000256" key="3">
    <source>
        <dbReference type="ARBA" id="ARBA00023082"/>
    </source>
</evidence>
<evidence type="ECO:0000256" key="2">
    <source>
        <dbReference type="ARBA" id="ARBA00023015"/>
    </source>
</evidence>
<dbReference type="InterPro" id="IPR013324">
    <property type="entry name" value="RNA_pol_sigma_r3/r4-like"/>
</dbReference>
<dbReference type="InterPro" id="IPR013249">
    <property type="entry name" value="RNA_pol_sigma70_r4_t2"/>
</dbReference>
<gene>
    <name evidence="7" type="ORF">ACFPN2_32890</name>
</gene>
<evidence type="ECO:0000256" key="1">
    <source>
        <dbReference type="ARBA" id="ARBA00010641"/>
    </source>
</evidence>
<evidence type="ECO:0000313" key="8">
    <source>
        <dbReference type="Proteomes" id="UP001595904"/>
    </source>
</evidence>
<keyword evidence="4" id="KW-0804">Transcription</keyword>
<accession>A0ABV8T3X6</accession>
<comment type="similarity">
    <text evidence="1">Belongs to the sigma-70 factor family. ECF subfamily.</text>
</comment>
<protein>
    <submittedName>
        <fullName evidence="7">RNA polymerase sigma factor</fullName>
    </submittedName>
</protein>
<dbReference type="Gene3D" id="1.10.10.10">
    <property type="entry name" value="Winged helix-like DNA-binding domain superfamily/Winged helix DNA-binding domain"/>
    <property type="match status" value="1"/>
</dbReference>
<dbReference type="InterPro" id="IPR014284">
    <property type="entry name" value="RNA_pol_sigma-70_dom"/>
</dbReference>
<dbReference type="InterPro" id="IPR039425">
    <property type="entry name" value="RNA_pol_sigma-70-like"/>
</dbReference>
<evidence type="ECO:0000256" key="4">
    <source>
        <dbReference type="ARBA" id="ARBA00023163"/>
    </source>
</evidence>
<feature type="domain" description="RNA polymerase sigma factor 70 region 4 type 2" evidence="6">
    <location>
        <begin position="119"/>
        <end position="166"/>
    </location>
</feature>
<dbReference type="RefSeq" id="WP_380604671.1">
    <property type="nucleotide sequence ID" value="NZ_JBHSDU010000015.1"/>
</dbReference>
<evidence type="ECO:0000313" key="7">
    <source>
        <dbReference type="EMBL" id="MFC4313917.1"/>
    </source>
</evidence>
<evidence type="ECO:0000259" key="6">
    <source>
        <dbReference type="Pfam" id="PF08281"/>
    </source>
</evidence>